<protein>
    <submittedName>
        <fullName evidence="3">Retrovirus-related Pol polyprotein from transposon RE1</fullName>
    </submittedName>
</protein>
<evidence type="ECO:0000313" key="3">
    <source>
        <dbReference type="EMBL" id="RVW65974.1"/>
    </source>
</evidence>
<dbReference type="PANTHER" id="PTHR11439:SF470">
    <property type="entry name" value="CYSTEINE-RICH RLK (RECEPTOR-LIKE PROTEIN KINASE) 8"/>
    <property type="match status" value="1"/>
</dbReference>
<feature type="region of interest" description="Disordered" evidence="1">
    <location>
        <begin position="199"/>
        <end position="219"/>
    </location>
</feature>
<dbReference type="Gene3D" id="3.30.420.10">
    <property type="entry name" value="Ribonuclease H-like superfamily/Ribonuclease H"/>
    <property type="match status" value="1"/>
</dbReference>
<comment type="caution">
    <text evidence="3">The sequence shown here is derived from an EMBL/GenBank/DDBJ whole genome shotgun (WGS) entry which is preliminary data.</text>
</comment>
<dbReference type="SUPFAM" id="SSF53098">
    <property type="entry name" value="Ribonuclease H-like"/>
    <property type="match status" value="1"/>
</dbReference>
<dbReference type="Pfam" id="PF07727">
    <property type="entry name" value="RVT_2"/>
    <property type="match status" value="1"/>
</dbReference>
<reference evidence="3 4" key="1">
    <citation type="journal article" date="2018" name="PLoS Genet.">
        <title>Population sequencing reveals clonal diversity and ancestral inbreeding in the grapevine cultivar Chardonnay.</title>
        <authorList>
            <person name="Roach M.J."/>
            <person name="Johnson D.L."/>
            <person name="Bohlmann J."/>
            <person name="van Vuuren H.J."/>
            <person name="Jones S.J."/>
            <person name="Pretorius I.S."/>
            <person name="Schmidt S.A."/>
            <person name="Borneman A.R."/>
        </authorList>
    </citation>
    <scope>NUCLEOTIDE SEQUENCE [LARGE SCALE GENOMIC DNA]</scope>
    <source>
        <strain evidence="4">cv. Chardonnay</strain>
        <tissue evidence="3">Leaf</tissue>
    </source>
</reference>
<dbReference type="CDD" id="cd09272">
    <property type="entry name" value="RNase_HI_RT_Ty1"/>
    <property type="match status" value="1"/>
</dbReference>
<evidence type="ECO:0000259" key="2">
    <source>
        <dbReference type="Pfam" id="PF07727"/>
    </source>
</evidence>
<proteinExistence type="predicted"/>
<gene>
    <name evidence="3" type="primary">RE1_3114</name>
    <name evidence="3" type="ORF">CK203_007484</name>
</gene>
<sequence>MGSGRGPPNARIVEIWVIKYKTNQVSEADEGRPAVALSEAQLKQLLSLLNNQDENSSSKVNAGFGYDEDDWFSPIMLALYVLWLSKVVYILHSCVYTPQQNGVVERKHRHILQVARALKFHAQVPTQFWGECALTALMPPMFTPLTNLITVPCHPSSSVILLPNSTLPSLTHNSGPIPLVAHDISSSLESTSHALSHLLSNHTSTPSPTTENDDFSSPSRLSKLVIEPSSQIDPNPPPSPSATLVSSSPMLPFASISSAPPVETPIFSPETHSPKPVASLRRSNRHIAPPIKLHDYVCSHVSSDQSSSLILGPTKEPRSYSEAAAHPEWQEAMRSELQALQANGTWSLTPFLAGKTPIGYRWDTFFPIAKIIYVRYLLALAAAHGWSLHQMDVNNAFLHGDLHEEIYMSPPPGLRRQERGKLEAIRSAGYAQFRADYSLFTRKQGRSFTALLIYVDDILITGNDPVSIATTKNFCIVIFISKIWYALEIIEDARLLGVAPIDTPMERGLKLSYKSDLLKDQGRYRRLVGRLIYLTVSRPDITYAVHVLSQFNASTEKDSYGSSIQSCALSQECTWLGKQCHSLQPKAEYRAMTGACCELTWFRYLLKDLGVLHQEPALLHCDNKAALHIVANPVFP</sequence>
<dbReference type="InterPro" id="IPR013103">
    <property type="entry name" value="RVT_2"/>
</dbReference>
<dbReference type="PANTHER" id="PTHR11439">
    <property type="entry name" value="GAG-POL-RELATED RETROTRANSPOSON"/>
    <property type="match status" value="1"/>
</dbReference>
<dbReference type="InterPro" id="IPR012337">
    <property type="entry name" value="RNaseH-like_sf"/>
</dbReference>
<dbReference type="InterPro" id="IPR043502">
    <property type="entry name" value="DNA/RNA_pol_sf"/>
</dbReference>
<feature type="domain" description="Reverse transcriptase Ty1/copia-type" evidence="2">
    <location>
        <begin position="360"/>
        <end position="422"/>
    </location>
</feature>
<accession>A0A438G1A3</accession>
<dbReference type="EMBL" id="QGNW01000684">
    <property type="protein sequence ID" value="RVW65974.1"/>
    <property type="molecule type" value="Genomic_DNA"/>
</dbReference>
<dbReference type="SUPFAM" id="SSF56672">
    <property type="entry name" value="DNA/RNA polymerases"/>
    <property type="match status" value="1"/>
</dbReference>
<dbReference type="AlphaFoldDB" id="A0A438G1A3"/>
<dbReference type="GO" id="GO:0003676">
    <property type="term" value="F:nucleic acid binding"/>
    <property type="evidence" value="ECO:0007669"/>
    <property type="project" value="InterPro"/>
</dbReference>
<dbReference type="Proteomes" id="UP000288805">
    <property type="component" value="Unassembled WGS sequence"/>
</dbReference>
<dbReference type="InterPro" id="IPR036397">
    <property type="entry name" value="RNaseH_sf"/>
</dbReference>
<name>A0A438G1A3_VITVI</name>
<evidence type="ECO:0000256" key="1">
    <source>
        <dbReference type="SAM" id="MobiDB-lite"/>
    </source>
</evidence>
<organism evidence="3 4">
    <name type="scientific">Vitis vinifera</name>
    <name type="common">Grape</name>
    <dbReference type="NCBI Taxonomy" id="29760"/>
    <lineage>
        <taxon>Eukaryota</taxon>
        <taxon>Viridiplantae</taxon>
        <taxon>Streptophyta</taxon>
        <taxon>Embryophyta</taxon>
        <taxon>Tracheophyta</taxon>
        <taxon>Spermatophyta</taxon>
        <taxon>Magnoliopsida</taxon>
        <taxon>eudicotyledons</taxon>
        <taxon>Gunneridae</taxon>
        <taxon>Pentapetalae</taxon>
        <taxon>rosids</taxon>
        <taxon>Vitales</taxon>
        <taxon>Vitaceae</taxon>
        <taxon>Viteae</taxon>
        <taxon>Vitis</taxon>
    </lineage>
</organism>
<evidence type="ECO:0000313" key="4">
    <source>
        <dbReference type="Proteomes" id="UP000288805"/>
    </source>
</evidence>